<dbReference type="CDD" id="cd19941">
    <property type="entry name" value="TIL"/>
    <property type="match status" value="1"/>
</dbReference>
<feature type="signal peptide" evidence="1">
    <location>
        <begin position="1"/>
        <end position="19"/>
    </location>
</feature>
<evidence type="ECO:0000313" key="2">
    <source>
        <dbReference type="EMBL" id="CAG9839583.1"/>
    </source>
</evidence>
<dbReference type="Gene3D" id="2.10.25.10">
    <property type="entry name" value="Laminin"/>
    <property type="match status" value="1"/>
</dbReference>
<evidence type="ECO:0000256" key="1">
    <source>
        <dbReference type="SAM" id="SignalP"/>
    </source>
</evidence>
<dbReference type="EMBL" id="OU898283">
    <property type="protein sequence ID" value="CAG9839583.1"/>
    <property type="molecule type" value="Genomic_DNA"/>
</dbReference>
<organism evidence="2 3">
    <name type="scientific">Diabrotica balteata</name>
    <name type="common">Banded cucumber beetle</name>
    <dbReference type="NCBI Taxonomy" id="107213"/>
    <lineage>
        <taxon>Eukaryota</taxon>
        <taxon>Metazoa</taxon>
        <taxon>Ecdysozoa</taxon>
        <taxon>Arthropoda</taxon>
        <taxon>Hexapoda</taxon>
        <taxon>Insecta</taxon>
        <taxon>Pterygota</taxon>
        <taxon>Neoptera</taxon>
        <taxon>Endopterygota</taxon>
        <taxon>Coleoptera</taxon>
        <taxon>Polyphaga</taxon>
        <taxon>Cucujiformia</taxon>
        <taxon>Chrysomeloidea</taxon>
        <taxon>Chrysomelidae</taxon>
        <taxon>Galerucinae</taxon>
        <taxon>Diabroticina</taxon>
        <taxon>Diabroticites</taxon>
        <taxon>Diabrotica</taxon>
    </lineage>
</organism>
<dbReference type="AlphaFoldDB" id="A0A9N9T699"/>
<dbReference type="InterPro" id="IPR036084">
    <property type="entry name" value="Ser_inhib-like_sf"/>
</dbReference>
<gene>
    <name evidence="2" type="ORF">DIABBA_LOCUS12338</name>
</gene>
<dbReference type="Proteomes" id="UP001153709">
    <property type="component" value="Chromosome 8"/>
</dbReference>
<keyword evidence="1" id="KW-0732">Signal</keyword>
<sequence length="80" mass="8976">MKAIFIICVWAVVVAQIFAEEECGLNEQFGCKPCCPEQEPTCENKSGQLCMNKCPRICIRSCRCSPGYYRDAKGQCVQDC</sequence>
<reference evidence="2" key="1">
    <citation type="submission" date="2022-01" db="EMBL/GenBank/DDBJ databases">
        <authorList>
            <person name="King R."/>
        </authorList>
    </citation>
    <scope>NUCLEOTIDE SEQUENCE</scope>
</reference>
<accession>A0A9N9T699</accession>
<evidence type="ECO:0000313" key="3">
    <source>
        <dbReference type="Proteomes" id="UP001153709"/>
    </source>
</evidence>
<dbReference type="SUPFAM" id="SSF57567">
    <property type="entry name" value="Serine protease inhibitors"/>
    <property type="match status" value="1"/>
</dbReference>
<feature type="chain" id="PRO_5040108606" evidence="1">
    <location>
        <begin position="20"/>
        <end position="80"/>
    </location>
</feature>
<keyword evidence="3" id="KW-1185">Reference proteome</keyword>
<name>A0A9N9T699_DIABA</name>
<protein>
    <submittedName>
        <fullName evidence="2">Uncharacterized protein</fullName>
    </submittedName>
</protein>
<proteinExistence type="predicted"/>